<accession>A0A146ZK40</accession>
<dbReference type="Ensembl" id="ENSFHET00000012931.1">
    <property type="protein sequence ID" value="ENSFHEP00000002010.1"/>
    <property type="gene ID" value="ENSFHEG00000002785.1"/>
</dbReference>
<dbReference type="GO" id="GO:0005179">
    <property type="term" value="F:hormone activity"/>
    <property type="evidence" value="ECO:0007669"/>
    <property type="project" value="UniProtKB-KW"/>
</dbReference>
<protein>
    <submittedName>
        <fullName evidence="6">Parathyroid hormone-related protein</fullName>
    </submittedName>
    <submittedName>
        <fullName evidence="7">Uncharacterized LOC105939240</fullName>
    </submittedName>
</protein>
<evidence type="ECO:0000256" key="4">
    <source>
        <dbReference type="ARBA" id="ARBA00022685"/>
    </source>
</evidence>
<evidence type="ECO:0000256" key="5">
    <source>
        <dbReference type="ARBA" id="ARBA00022702"/>
    </source>
</evidence>
<evidence type="ECO:0000313" key="8">
    <source>
        <dbReference type="Proteomes" id="UP000265000"/>
    </source>
</evidence>
<dbReference type="EMBL" id="GCES01019653">
    <property type="protein sequence ID" value="JAR66670.1"/>
    <property type="molecule type" value="Transcribed_RNA"/>
</dbReference>
<dbReference type="Pfam" id="PF01279">
    <property type="entry name" value="Parathyroid"/>
    <property type="match status" value="1"/>
</dbReference>
<evidence type="ECO:0000256" key="3">
    <source>
        <dbReference type="ARBA" id="ARBA00022525"/>
    </source>
</evidence>
<proteinExistence type="inferred from homology"/>
<dbReference type="GeneTree" id="ENSGT00390000004933"/>
<dbReference type="InterPro" id="IPR003626">
    <property type="entry name" value="PTH-rel"/>
</dbReference>
<sequence length="156" mass="17671">MYVCVRGLYKRSEGSNQISVKSFNIRGAVFTQRGNKMQLSHRPVQLFAVMVLVIFPTGHCQQNESRRAVTEHQLMHDRGRSIQSLKRLIWLSSAIEGLHTAQTRSAVAAFTPSKLLNSPLNPVLNPAKESPQPAPVQNMLRDFFYPHLNHLLDEEP</sequence>
<comment type="similarity">
    <text evidence="2">Belongs to the parathyroid hormone family.</text>
</comment>
<keyword evidence="8" id="KW-1185">Reference proteome</keyword>
<keyword evidence="4" id="KW-0165">Cleavage on pair of basic residues</keyword>
<reference evidence="7" key="2">
    <citation type="submission" date="2025-05" db="UniProtKB">
        <authorList>
            <consortium name="Ensembl"/>
        </authorList>
    </citation>
    <scope>IDENTIFICATION</scope>
</reference>
<dbReference type="PANTHER" id="PTHR17223">
    <property type="entry name" value="PARATHYROID HORMONE-RELATED"/>
    <property type="match status" value="1"/>
</dbReference>
<name>A0A146ZK40_FUNHE</name>
<organism evidence="6">
    <name type="scientific">Fundulus heteroclitus</name>
    <name type="common">Killifish</name>
    <name type="synonym">Mummichog</name>
    <dbReference type="NCBI Taxonomy" id="8078"/>
    <lineage>
        <taxon>Eukaryota</taxon>
        <taxon>Metazoa</taxon>
        <taxon>Chordata</taxon>
        <taxon>Craniata</taxon>
        <taxon>Vertebrata</taxon>
        <taxon>Euteleostomi</taxon>
        <taxon>Actinopterygii</taxon>
        <taxon>Neopterygii</taxon>
        <taxon>Teleostei</taxon>
        <taxon>Neoteleostei</taxon>
        <taxon>Acanthomorphata</taxon>
        <taxon>Ovalentaria</taxon>
        <taxon>Atherinomorphae</taxon>
        <taxon>Cyprinodontiformes</taxon>
        <taxon>Fundulidae</taxon>
        <taxon>Fundulus</taxon>
    </lineage>
</organism>
<evidence type="ECO:0000313" key="7">
    <source>
        <dbReference type="Ensembl" id="ENSFHEP00000002010.1"/>
    </source>
</evidence>
<dbReference type="InterPro" id="IPR001415">
    <property type="entry name" value="PTH/PTH-rel"/>
</dbReference>
<evidence type="ECO:0000256" key="2">
    <source>
        <dbReference type="ARBA" id="ARBA00006307"/>
    </source>
</evidence>
<keyword evidence="3" id="KW-0964">Secreted</keyword>
<dbReference type="SMART" id="SM00087">
    <property type="entry name" value="PTH"/>
    <property type="match status" value="1"/>
</dbReference>
<reference evidence="6" key="1">
    <citation type="submission" date="2015-01" db="EMBL/GenBank/DDBJ databases">
        <title>EvidentialGene: Evidence-directed Construction of Complete mRNA Transcriptomes without Genomes.</title>
        <authorList>
            <person name="Gilbert D.G."/>
        </authorList>
    </citation>
    <scope>NUCLEOTIDE SEQUENCE</scope>
</reference>
<keyword evidence="5" id="KW-0372">Hormone</keyword>
<dbReference type="GO" id="GO:0030282">
    <property type="term" value="P:bone mineralization"/>
    <property type="evidence" value="ECO:0007669"/>
    <property type="project" value="InterPro"/>
</dbReference>
<dbReference type="AlphaFoldDB" id="A0A146ZK40"/>
<dbReference type="PANTHER" id="PTHR17223:SF0">
    <property type="entry name" value="PARATHYROID HORMONE-RELATED PROTEIN"/>
    <property type="match status" value="1"/>
</dbReference>
<dbReference type="GO" id="GO:0005576">
    <property type="term" value="C:extracellular region"/>
    <property type="evidence" value="ECO:0007669"/>
    <property type="project" value="UniProtKB-SubCell"/>
</dbReference>
<evidence type="ECO:0000313" key="6">
    <source>
        <dbReference type="EMBL" id="JAR66670.1"/>
    </source>
</evidence>
<evidence type="ECO:0000256" key="1">
    <source>
        <dbReference type="ARBA" id="ARBA00004613"/>
    </source>
</evidence>
<dbReference type="Proteomes" id="UP000265000">
    <property type="component" value="Unplaced"/>
</dbReference>
<comment type="subcellular location">
    <subcellularLocation>
        <location evidence="1">Secreted</location>
    </subcellularLocation>
</comment>